<name>A0AAC9L841_9PSEU</name>
<dbReference type="InterPro" id="IPR039569">
    <property type="entry name" value="FAS1-like_DH_region"/>
</dbReference>
<dbReference type="SUPFAM" id="SSF54637">
    <property type="entry name" value="Thioesterase/thiol ester dehydrase-isomerase"/>
    <property type="match status" value="1"/>
</dbReference>
<comment type="similarity">
    <text evidence="1">Belongs to the UPF0336 family.</text>
</comment>
<evidence type="ECO:0000259" key="3">
    <source>
        <dbReference type="Pfam" id="PF13452"/>
    </source>
</evidence>
<evidence type="ECO:0000313" key="5">
    <source>
        <dbReference type="Proteomes" id="UP000185511"/>
    </source>
</evidence>
<dbReference type="Pfam" id="PF13452">
    <property type="entry name" value="FAS1_DH_region"/>
    <property type="match status" value="1"/>
</dbReference>
<feature type="domain" description="FAS1-like dehydratase" evidence="3">
    <location>
        <begin position="6"/>
        <end position="135"/>
    </location>
</feature>
<feature type="compositionally biased region" description="Low complexity" evidence="2">
    <location>
        <begin position="151"/>
        <end position="162"/>
    </location>
</feature>
<gene>
    <name evidence="4" type="ORF">UA74_02810</name>
</gene>
<feature type="compositionally biased region" description="Low complexity" evidence="2">
    <location>
        <begin position="172"/>
        <end position="185"/>
    </location>
</feature>
<feature type="region of interest" description="Disordered" evidence="2">
    <location>
        <begin position="146"/>
        <end position="185"/>
    </location>
</feature>
<accession>A0AAC9L841</accession>
<proteinExistence type="inferred from homology"/>
<reference evidence="5" key="1">
    <citation type="submission" date="2016-06" db="EMBL/GenBank/DDBJ databases">
        <title>Complete genome sequence of Actinoalloteichus fjordicus DSM 46855 (=ADI127-17), type strain of the new species Actinoalloteichus fjordicus.</title>
        <authorList>
            <person name="Ruckert C."/>
            <person name="Nouioui I."/>
            <person name="Willmese J."/>
            <person name="van Wezel G."/>
            <person name="Klenk H.-P."/>
            <person name="Kalinowski J."/>
            <person name="Zotchev S.B."/>
        </authorList>
    </citation>
    <scope>NUCLEOTIDE SEQUENCE [LARGE SCALE GENOMIC DNA]</scope>
    <source>
        <strain evidence="5">ADI127-7</strain>
    </source>
</reference>
<sequence length="185" mass="18902">MALDQAFIGRVYPPTAPYEVAREKIREFAVAVGAADPVHHDVAAAVAAGHPDVIAPPTFAVILSMGATSALTEDPELGLDYSRVVHGDQSFVHHRPIRGGDRLLTTTTVESIVSRAGNDMITVRADINTEDGELVTVARSMLVARGTADTPAPGSNGSASTGNGAGDQDATGSAGAASESEGARA</sequence>
<organism evidence="4 5">
    <name type="scientific">Actinoalloteichus fjordicus</name>
    <dbReference type="NCBI Taxonomy" id="1612552"/>
    <lineage>
        <taxon>Bacteria</taxon>
        <taxon>Bacillati</taxon>
        <taxon>Actinomycetota</taxon>
        <taxon>Actinomycetes</taxon>
        <taxon>Pseudonocardiales</taxon>
        <taxon>Pseudonocardiaceae</taxon>
        <taxon>Actinoalloteichus</taxon>
    </lineage>
</organism>
<dbReference type="CDD" id="cd03441">
    <property type="entry name" value="R_hydratase_like"/>
    <property type="match status" value="1"/>
</dbReference>
<evidence type="ECO:0000256" key="1">
    <source>
        <dbReference type="HAMAP-Rule" id="MF_00799"/>
    </source>
</evidence>
<dbReference type="InterPro" id="IPR016709">
    <property type="entry name" value="HadA-like"/>
</dbReference>
<dbReference type="InterPro" id="IPR029069">
    <property type="entry name" value="HotDog_dom_sf"/>
</dbReference>
<dbReference type="Gene3D" id="3.10.129.10">
    <property type="entry name" value="Hotdog Thioesterase"/>
    <property type="match status" value="1"/>
</dbReference>
<dbReference type="Proteomes" id="UP000185511">
    <property type="component" value="Chromosome"/>
</dbReference>
<protein>
    <recommendedName>
        <fullName evidence="1">UPF0336 protein UA74_02810</fullName>
    </recommendedName>
</protein>
<dbReference type="KEGG" id="acad:UA74_02810"/>
<evidence type="ECO:0000313" key="4">
    <source>
        <dbReference type="EMBL" id="APU12646.1"/>
    </source>
</evidence>
<dbReference type="EMBL" id="CP016076">
    <property type="protein sequence ID" value="APU12646.1"/>
    <property type="molecule type" value="Genomic_DNA"/>
</dbReference>
<dbReference type="AlphaFoldDB" id="A0AAC9L841"/>
<keyword evidence="5" id="KW-1185">Reference proteome</keyword>
<evidence type="ECO:0000256" key="2">
    <source>
        <dbReference type="SAM" id="MobiDB-lite"/>
    </source>
</evidence>
<dbReference type="HAMAP" id="MF_00799">
    <property type="entry name" value="UPF0336"/>
    <property type="match status" value="1"/>
</dbReference>